<gene>
    <name evidence="1" type="ORF">MPNT_80068</name>
</gene>
<accession>A0A8J2FUX7</accession>
<reference evidence="1" key="1">
    <citation type="submission" date="2021-02" db="EMBL/GenBank/DDBJ databases">
        <authorList>
            <person name="Cremers G."/>
            <person name="Picone N."/>
        </authorList>
    </citation>
    <scope>NUCLEOTIDE SEQUENCE</scope>
    <source>
        <strain evidence="1">PQ17</strain>
    </source>
</reference>
<dbReference type="EMBL" id="CAJNOB010000070">
    <property type="protein sequence ID" value="CAF0705016.1"/>
    <property type="molecule type" value="Genomic_DNA"/>
</dbReference>
<sequence length="129" mass="14339">MFLRTLRLRRKDGSEAEYVRLVESYREKGKVKQRIVATLGRKDLLAPHLDRLAELLGRPAPVSARALEPQESAVWGPMLVAKHLWEELGLGELLAEKRGKGKGLSLAERALVLVANRLLCPGSEHALAQ</sequence>
<evidence type="ECO:0000313" key="1">
    <source>
        <dbReference type="EMBL" id="CAF0705016.1"/>
    </source>
</evidence>
<dbReference type="RefSeq" id="WP_214096511.1">
    <property type="nucleotide sequence ID" value="NZ_CAJNOB010000070.1"/>
</dbReference>
<dbReference type="Proteomes" id="UP000663859">
    <property type="component" value="Unassembled WGS sequence"/>
</dbReference>
<evidence type="ECO:0000313" key="2">
    <source>
        <dbReference type="Proteomes" id="UP000663859"/>
    </source>
</evidence>
<keyword evidence="2" id="KW-1185">Reference proteome</keyword>
<protein>
    <submittedName>
        <fullName evidence="1">Uncharacterized protein</fullName>
    </submittedName>
</protein>
<organism evidence="1 2">
    <name type="scientific">Candidatus Methylacidithermus pantelleriae</name>
    <dbReference type="NCBI Taxonomy" id="2744239"/>
    <lineage>
        <taxon>Bacteria</taxon>
        <taxon>Pseudomonadati</taxon>
        <taxon>Verrucomicrobiota</taxon>
        <taxon>Methylacidiphilae</taxon>
        <taxon>Methylacidiphilales</taxon>
        <taxon>Methylacidiphilaceae</taxon>
        <taxon>Candidatus Methylacidithermus</taxon>
    </lineage>
</organism>
<dbReference type="AlphaFoldDB" id="A0A8J2FUX7"/>
<comment type="caution">
    <text evidence="1">The sequence shown here is derived from an EMBL/GenBank/DDBJ whole genome shotgun (WGS) entry which is preliminary data.</text>
</comment>
<name>A0A8J2FUX7_9BACT</name>
<proteinExistence type="predicted"/>